<dbReference type="VEuPathDB" id="FungiDB:RhiirFUN_012785"/>
<dbReference type="InterPro" id="IPR027074">
    <property type="entry name" value="Integrator_9su"/>
</dbReference>
<dbReference type="Gene3D" id="3.40.50.10890">
    <property type="match status" value="1"/>
</dbReference>
<dbReference type="VEuPathDB" id="FungiDB:FUN_011487"/>
<dbReference type="VEuPathDB" id="FungiDB:RhiirA1_454399"/>
<organism evidence="1 2">
    <name type="scientific">Rhizophagus irregularis</name>
    <dbReference type="NCBI Taxonomy" id="588596"/>
    <lineage>
        <taxon>Eukaryota</taxon>
        <taxon>Fungi</taxon>
        <taxon>Fungi incertae sedis</taxon>
        <taxon>Mucoromycota</taxon>
        <taxon>Glomeromycotina</taxon>
        <taxon>Glomeromycetes</taxon>
        <taxon>Glomerales</taxon>
        <taxon>Glomeraceae</taxon>
        <taxon>Rhizophagus</taxon>
    </lineage>
</organism>
<comment type="caution">
    <text evidence="1">The sequence shown here is derived from an EMBL/GenBank/DDBJ whole genome shotgun (WGS) entry which is preliminary data.</text>
</comment>
<name>A0A2I1H504_9GLOM</name>
<evidence type="ECO:0000313" key="1">
    <source>
        <dbReference type="EMBL" id="PKY53936.1"/>
    </source>
</evidence>
<dbReference type="InterPro" id="IPR036866">
    <property type="entry name" value="RibonucZ/Hydroxyglut_hydro"/>
</dbReference>
<accession>A0A2I1H504</accession>
<dbReference type="Proteomes" id="UP000234323">
    <property type="component" value="Unassembled WGS sequence"/>
</dbReference>
<protein>
    <recommendedName>
        <fullName evidence="3">Beta-Casp domain-containing protein</fullName>
    </recommendedName>
</protein>
<keyword evidence="2" id="KW-1185">Reference proteome</keyword>
<dbReference type="GO" id="GO:0016180">
    <property type="term" value="P:snRNA processing"/>
    <property type="evidence" value="ECO:0007669"/>
    <property type="project" value="InterPro"/>
</dbReference>
<evidence type="ECO:0000313" key="2">
    <source>
        <dbReference type="Proteomes" id="UP000234323"/>
    </source>
</evidence>
<dbReference type="EMBL" id="LLXI01001493">
    <property type="protein sequence ID" value="PKY53936.1"/>
    <property type="molecule type" value="Genomic_DNA"/>
</dbReference>
<dbReference type="PANTHER" id="PTHR46094">
    <property type="entry name" value="INTEGRATOR COMPLEX SUBUNIT 9"/>
    <property type="match status" value="1"/>
</dbReference>
<dbReference type="AlphaFoldDB" id="A0A2I1H504"/>
<proteinExistence type="predicted"/>
<gene>
    <name evidence="1" type="ORF">RhiirA4_500056</name>
</gene>
<dbReference type="SUPFAM" id="SSF56281">
    <property type="entry name" value="Metallo-hydrolase/oxidoreductase"/>
    <property type="match status" value="1"/>
</dbReference>
<reference evidence="1 2" key="1">
    <citation type="submission" date="2015-10" db="EMBL/GenBank/DDBJ databases">
        <title>Genome analyses suggest a sexual origin of heterokaryosis in a supposedly ancient asexual fungus.</title>
        <authorList>
            <person name="Ropars J."/>
            <person name="Sedzielewska K."/>
            <person name="Noel J."/>
            <person name="Charron P."/>
            <person name="Farinelli L."/>
            <person name="Marton T."/>
            <person name="Kruger M."/>
            <person name="Pelin A."/>
            <person name="Brachmann A."/>
            <person name="Corradi N."/>
        </authorList>
    </citation>
    <scope>NUCLEOTIDE SEQUENCE [LARGE SCALE GENOMIC DNA]</scope>
    <source>
        <strain evidence="1 2">A4</strain>
    </source>
</reference>
<sequence length="244" mass="27705">MEVGVWFFETGRTGNTIVRIQMMKELVHFFGDSVLKSRTHSQPGFTNIFTGVTADWNVARSLYSIADIQSCIDKVRPVRFGEHLITIVSSSSTVQNKHPLSFDETFFESTSRAVGLRGIPFYAVSPHICGEWMCTERQQKMYLPDNLMHHQDMIEQSLLYYASRADSSLQKKYQEPCVVFAGHPSLRSGAAINFIRKWVFTNSLIASLNGTLNIHNTKTSLTSAENQLNQQRYVCGEFNVSKVY</sequence>
<dbReference type="GO" id="GO:0032039">
    <property type="term" value="C:integrator complex"/>
    <property type="evidence" value="ECO:0007669"/>
    <property type="project" value="InterPro"/>
</dbReference>
<evidence type="ECO:0008006" key="3">
    <source>
        <dbReference type="Google" id="ProtNLM"/>
    </source>
</evidence>